<proteinExistence type="predicted"/>
<dbReference type="InterPro" id="IPR009057">
    <property type="entry name" value="Homeodomain-like_sf"/>
</dbReference>
<dbReference type="GO" id="GO:0046677">
    <property type="term" value="P:response to antibiotic"/>
    <property type="evidence" value="ECO:0007669"/>
    <property type="project" value="InterPro"/>
</dbReference>
<evidence type="ECO:0000259" key="6">
    <source>
        <dbReference type="PROSITE" id="PS50977"/>
    </source>
</evidence>
<keyword evidence="2" id="KW-0805">Transcription regulation</keyword>
<dbReference type="InterPro" id="IPR004111">
    <property type="entry name" value="Repressor_TetR_C"/>
</dbReference>
<dbReference type="PRINTS" id="PR00400">
    <property type="entry name" value="TETREPRESSOR"/>
</dbReference>
<evidence type="ECO:0000256" key="5">
    <source>
        <dbReference type="PROSITE-ProRule" id="PRU00335"/>
    </source>
</evidence>
<evidence type="ECO:0000313" key="8">
    <source>
        <dbReference type="Proteomes" id="UP000540506"/>
    </source>
</evidence>
<evidence type="ECO:0000313" key="7">
    <source>
        <dbReference type="EMBL" id="MBB4924623.1"/>
    </source>
</evidence>
<dbReference type="AlphaFoldDB" id="A0A7W7R3Q9"/>
<dbReference type="RefSeq" id="WP_184936547.1">
    <property type="nucleotide sequence ID" value="NZ_JACHJV010000001.1"/>
</dbReference>
<dbReference type="Gene3D" id="1.10.357.10">
    <property type="entry name" value="Tetracycline Repressor, domain 2"/>
    <property type="match status" value="1"/>
</dbReference>
<keyword evidence="3 5" id="KW-0238">DNA-binding</keyword>
<dbReference type="InterPro" id="IPR001647">
    <property type="entry name" value="HTH_TetR"/>
</dbReference>
<evidence type="ECO:0000256" key="4">
    <source>
        <dbReference type="ARBA" id="ARBA00023163"/>
    </source>
</evidence>
<dbReference type="InterPro" id="IPR003012">
    <property type="entry name" value="Tet_transcr_reg_TetR"/>
</dbReference>
<reference evidence="7 8" key="1">
    <citation type="submission" date="2020-08" db="EMBL/GenBank/DDBJ databases">
        <title>Sequencing the genomes of 1000 actinobacteria strains.</title>
        <authorList>
            <person name="Klenk H.-P."/>
        </authorList>
    </citation>
    <scope>NUCLEOTIDE SEQUENCE [LARGE SCALE GENOMIC DNA]</scope>
    <source>
        <strain evidence="7 8">DSM 41654</strain>
    </source>
</reference>
<dbReference type="SUPFAM" id="SSF48498">
    <property type="entry name" value="Tetracyclin repressor-like, C-terminal domain"/>
    <property type="match status" value="1"/>
</dbReference>
<dbReference type="GO" id="GO:0003677">
    <property type="term" value="F:DNA binding"/>
    <property type="evidence" value="ECO:0007669"/>
    <property type="project" value="UniProtKB-UniRule"/>
</dbReference>
<dbReference type="SUPFAM" id="SSF46689">
    <property type="entry name" value="Homeodomain-like"/>
    <property type="match status" value="1"/>
</dbReference>
<evidence type="ECO:0000256" key="2">
    <source>
        <dbReference type="ARBA" id="ARBA00023015"/>
    </source>
</evidence>
<feature type="domain" description="HTH tetR-type" evidence="6">
    <location>
        <begin position="8"/>
        <end position="68"/>
    </location>
</feature>
<gene>
    <name evidence="7" type="ORF">FHR34_003616</name>
</gene>
<keyword evidence="4" id="KW-0804">Transcription</keyword>
<accession>A0A7W7R3Q9</accession>
<name>A0A7W7R3Q9_KITKI</name>
<evidence type="ECO:0000256" key="1">
    <source>
        <dbReference type="ARBA" id="ARBA00022491"/>
    </source>
</evidence>
<dbReference type="InterPro" id="IPR036271">
    <property type="entry name" value="Tet_transcr_reg_TetR-rel_C_sf"/>
</dbReference>
<dbReference type="GO" id="GO:0045892">
    <property type="term" value="P:negative regulation of DNA-templated transcription"/>
    <property type="evidence" value="ECO:0007669"/>
    <property type="project" value="InterPro"/>
</dbReference>
<evidence type="ECO:0000256" key="3">
    <source>
        <dbReference type="ARBA" id="ARBA00023125"/>
    </source>
</evidence>
<keyword evidence="8" id="KW-1185">Reference proteome</keyword>
<dbReference type="Pfam" id="PF02909">
    <property type="entry name" value="TetR_C_1"/>
    <property type="match status" value="1"/>
</dbReference>
<sequence>MGRPPRQLVTREGIMRAALALVDEEGSGALATTRIAARLGVKGPSLYNYIAGRGEIIDGICDLIVAEMELDPGIRPWTAALDSWARSYRAALAAHPNMVPLLASRRTQALGALQGYADAFAVLRAAGWPEDHLLPVVQSVEYFLIGSALHLESPPPPTPTTAELPAGLDPLLNAPPDFRQLAFEAGLSALIRGFEETLHSLRP</sequence>
<dbReference type="Proteomes" id="UP000540506">
    <property type="component" value="Unassembled WGS sequence"/>
</dbReference>
<protein>
    <submittedName>
        <fullName evidence="7">AcrR family transcriptional regulator</fullName>
    </submittedName>
</protein>
<keyword evidence="1" id="KW-0678">Repressor</keyword>
<feature type="DNA-binding region" description="H-T-H motif" evidence="5">
    <location>
        <begin position="31"/>
        <end position="50"/>
    </location>
</feature>
<dbReference type="EMBL" id="JACHJV010000001">
    <property type="protein sequence ID" value="MBB4924623.1"/>
    <property type="molecule type" value="Genomic_DNA"/>
</dbReference>
<organism evidence="7 8">
    <name type="scientific">Kitasatospora kifunensis</name>
    <name type="common">Streptomyces kifunensis</name>
    <dbReference type="NCBI Taxonomy" id="58351"/>
    <lineage>
        <taxon>Bacteria</taxon>
        <taxon>Bacillati</taxon>
        <taxon>Actinomycetota</taxon>
        <taxon>Actinomycetes</taxon>
        <taxon>Kitasatosporales</taxon>
        <taxon>Streptomycetaceae</taxon>
        <taxon>Kitasatospora</taxon>
    </lineage>
</organism>
<dbReference type="PROSITE" id="PS50977">
    <property type="entry name" value="HTH_TETR_2"/>
    <property type="match status" value="1"/>
</dbReference>
<comment type="caution">
    <text evidence="7">The sequence shown here is derived from an EMBL/GenBank/DDBJ whole genome shotgun (WGS) entry which is preliminary data.</text>
</comment>